<protein>
    <recommendedName>
        <fullName evidence="3">Sce7726 family protein</fullName>
    </recommendedName>
</protein>
<dbReference type="Proteomes" id="UP000197334">
    <property type="component" value="Unassembled WGS sequence"/>
</dbReference>
<dbReference type="EMBL" id="JPUA01000019">
    <property type="protein sequence ID" value="OWV30410.1"/>
    <property type="molecule type" value="Genomic_DNA"/>
</dbReference>
<reference evidence="1 2" key="1">
    <citation type="submission" date="2014-08" db="EMBL/GenBank/DDBJ databases">
        <title>Draft genome sequence of a novel L-asparaginase producing marine bacterium, Halomonas campaniensis.</title>
        <authorList>
            <person name="Sundarakrishnan B."/>
            <person name="Moushumi Priya A."/>
            <person name="Raman G."/>
            <person name="Sakthivel N."/>
            <person name="Park S."/>
            <person name="Jayachandran S."/>
        </authorList>
    </citation>
    <scope>NUCLEOTIDE SEQUENCE [LARGE SCALE GENOMIC DNA]</scope>
    <source>
        <strain evidence="1 2">SK03</strain>
    </source>
</reference>
<evidence type="ECO:0000313" key="2">
    <source>
        <dbReference type="Proteomes" id="UP000197334"/>
    </source>
</evidence>
<evidence type="ECO:0008006" key="3">
    <source>
        <dbReference type="Google" id="ProtNLM"/>
    </source>
</evidence>
<proteinExistence type="predicted"/>
<dbReference type="AlphaFoldDB" id="A0A246S3I3"/>
<sequence>MHESKRNAQLFTSRRINEIAAGDLSFLLEIAAVHEKKLPDFFTVLDVFELCFLELSKSYRAEYYFKNTVARKILFGIHSLNTATVIPEFRVGKNKADCVVLNGRSVCYEIKSSYDNLSRLPDQLASYKKIFDEVFVVTSHEHLEKVFENIPLDVGVIELTKRNTLSVLRSASRNSEPVDVPVLMKSLRLKEYKEMVRLATGKMPLENNTEVFERCEKELSKIPSNIIRGLFCKVLKETRKVDKDYVTKLPESLLMAGISYTLKQGNRRSLIKNLKINLSKEMLCTTQFLEVSSLS</sequence>
<dbReference type="NCBIfam" id="NF033832">
    <property type="entry name" value="sce7726_fam"/>
    <property type="match status" value="1"/>
</dbReference>
<comment type="caution">
    <text evidence="1">The sequence shown here is derived from an EMBL/GenBank/DDBJ whole genome shotgun (WGS) entry which is preliminary data.</text>
</comment>
<dbReference type="InterPro" id="IPR047729">
    <property type="entry name" value="Sce7726-like"/>
</dbReference>
<name>A0A246S3I3_9GAMM</name>
<accession>A0A246S3I3</accession>
<dbReference type="RefSeq" id="WP_088699478.1">
    <property type="nucleotide sequence ID" value="NZ_JPUA01000019.1"/>
</dbReference>
<evidence type="ECO:0000313" key="1">
    <source>
        <dbReference type="EMBL" id="OWV30410.1"/>
    </source>
</evidence>
<organism evidence="1 2">
    <name type="scientific">Halomonas campaniensis</name>
    <dbReference type="NCBI Taxonomy" id="213554"/>
    <lineage>
        <taxon>Bacteria</taxon>
        <taxon>Pseudomonadati</taxon>
        <taxon>Pseudomonadota</taxon>
        <taxon>Gammaproteobacteria</taxon>
        <taxon>Oceanospirillales</taxon>
        <taxon>Halomonadaceae</taxon>
        <taxon>Halomonas</taxon>
    </lineage>
</organism>
<gene>
    <name evidence="1" type="ORF">JI62_06985</name>
</gene>
<keyword evidence="2" id="KW-1185">Reference proteome</keyword>